<keyword evidence="5 10" id="KW-0460">Magnesium</keyword>
<accession>A0ABR4PGA1</accession>
<keyword evidence="7 10" id="KW-1133">Transmembrane helix</keyword>
<dbReference type="PANTHER" id="PTHR13890">
    <property type="entry name" value="RNA SPLICING PROTEIN MRS2, MITOCHONDRIAL"/>
    <property type="match status" value="1"/>
</dbReference>
<comment type="subcellular location">
    <subcellularLocation>
        <location evidence="1">Membrane</location>
        <topology evidence="1">Multi-pass membrane protein</topology>
    </subcellularLocation>
    <subcellularLocation>
        <location evidence="10">Mitochondrion inner membrane</location>
        <topology evidence="10">Multi-pass membrane protein</topology>
    </subcellularLocation>
</comment>
<keyword evidence="9 10" id="KW-0472">Membrane</keyword>
<protein>
    <recommendedName>
        <fullName evidence="10">Magnesium transporter</fullName>
    </recommendedName>
</protein>
<name>A0ABR4PGA1_9HELO</name>
<evidence type="ECO:0000256" key="7">
    <source>
        <dbReference type="ARBA" id="ARBA00022989"/>
    </source>
</evidence>
<keyword evidence="12" id="KW-1185">Reference proteome</keyword>
<proteinExistence type="inferred from homology"/>
<dbReference type="InterPro" id="IPR039204">
    <property type="entry name" value="MRS2-like"/>
</dbReference>
<evidence type="ECO:0000256" key="4">
    <source>
        <dbReference type="ARBA" id="ARBA00022692"/>
    </source>
</evidence>
<keyword evidence="10" id="KW-0496">Mitochondrion</keyword>
<dbReference type="Pfam" id="PF22099">
    <property type="entry name" value="MRS2-like"/>
    <property type="match status" value="1"/>
</dbReference>
<feature type="transmembrane region" description="Helical" evidence="10">
    <location>
        <begin position="466"/>
        <end position="488"/>
    </location>
</feature>
<evidence type="ECO:0000313" key="11">
    <source>
        <dbReference type="EMBL" id="KAL3422300.1"/>
    </source>
</evidence>
<dbReference type="Proteomes" id="UP001629113">
    <property type="component" value="Unassembled WGS sequence"/>
</dbReference>
<comment type="similarity">
    <text evidence="2 10">Belongs to the CorA metal ion transporter (MIT) (TC 1.A.35) family.</text>
</comment>
<keyword evidence="3 10" id="KW-0813">Transport</keyword>
<reference evidence="11 12" key="1">
    <citation type="submission" date="2024-06" db="EMBL/GenBank/DDBJ databases">
        <title>Complete genome of Phlyctema vagabunda strain 19-DSS-EL-015.</title>
        <authorList>
            <person name="Fiorenzani C."/>
        </authorList>
    </citation>
    <scope>NUCLEOTIDE SEQUENCE [LARGE SCALE GENOMIC DNA]</scope>
    <source>
        <strain evidence="11 12">19-DSS-EL-015</strain>
    </source>
</reference>
<comment type="caution">
    <text evidence="11">The sequence shown here is derived from an EMBL/GenBank/DDBJ whole genome shotgun (WGS) entry which is preliminary data.</text>
</comment>
<gene>
    <name evidence="11" type="ORF">PVAG01_06456</name>
</gene>
<feature type="transmembrane region" description="Helical" evidence="10">
    <location>
        <begin position="436"/>
        <end position="454"/>
    </location>
</feature>
<evidence type="ECO:0000256" key="9">
    <source>
        <dbReference type="ARBA" id="ARBA00023136"/>
    </source>
</evidence>
<dbReference type="PANTHER" id="PTHR13890:SF0">
    <property type="entry name" value="MAGNESIUM TRANSPORTER MRS2 HOMOLOG, MITOCHONDRIAL"/>
    <property type="match status" value="1"/>
</dbReference>
<keyword evidence="4 10" id="KW-0812">Transmembrane</keyword>
<evidence type="ECO:0000256" key="6">
    <source>
        <dbReference type="ARBA" id="ARBA00022946"/>
    </source>
</evidence>
<organism evidence="11 12">
    <name type="scientific">Phlyctema vagabunda</name>
    <dbReference type="NCBI Taxonomy" id="108571"/>
    <lineage>
        <taxon>Eukaryota</taxon>
        <taxon>Fungi</taxon>
        <taxon>Dikarya</taxon>
        <taxon>Ascomycota</taxon>
        <taxon>Pezizomycotina</taxon>
        <taxon>Leotiomycetes</taxon>
        <taxon>Helotiales</taxon>
        <taxon>Dermateaceae</taxon>
        <taxon>Phlyctema</taxon>
    </lineage>
</organism>
<evidence type="ECO:0000313" key="12">
    <source>
        <dbReference type="Proteomes" id="UP001629113"/>
    </source>
</evidence>
<evidence type="ECO:0000256" key="2">
    <source>
        <dbReference type="ARBA" id="ARBA00009765"/>
    </source>
</evidence>
<evidence type="ECO:0000256" key="5">
    <source>
        <dbReference type="ARBA" id="ARBA00022842"/>
    </source>
</evidence>
<dbReference type="EMBL" id="JBFCZG010000005">
    <property type="protein sequence ID" value="KAL3422300.1"/>
    <property type="molecule type" value="Genomic_DNA"/>
</dbReference>
<keyword evidence="6" id="KW-0809">Transit peptide</keyword>
<evidence type="ECO:0000256" key="8">
    <source>
        <dbReference type="ARBA" id="ARBA00023065"/>
    </source>
</evidence>
<evidence type="ECO:0000256" key="10">
    <source>
        <dbReference type="RuleBase" id="RU366042"/>
    </source>
</evidence>
<evidence type="ECO:0000256" key="3">
    <source>
        <dbReference type="ARBA" id="ARBA00022448"/>
    </source>
</evidence>
<keyword evidence="8 10" id="KW-0406">Ion transport</keyword>
<sequence length="568" mass="63818">MRTALRVPVPSSTLLKFLKSQTEGLCFFTANPRSSFTFDHAAPRASQLRASVIGAVSKATTRSASTSSPRHNVLESSIINLDCLWPQSTLSRFSQPCNISLRTRALGYQRSSPSVRCKSGRPYGLKWHERIFGRTKKKPGKPLEPNDLPIFPQRREETGETSMFSVGRTMSAKAANELKLRCTEFDENGNVVLVNGEFKKSELIAKYGLLPRDLRKIDSSVLPHILVRPSAILINLLHLRVLIKANRVLVFDAYGTTDSYTQSVFMYDLEGKLRQKQNSPSAGGLPYEFRALESVLISVTTALEGEFDGVREPVVRVLRELEEDIDRDKLRNLLIYSKKLGTFEQKATLVRDAIDELLEADDDLASMYLTEKSHDLVRGEDDHTEVEMLLESYHKLCDEIVQESGNLVSNIRNTEEIIKAILDANRNSLMLLDLKFSIGTLGIGSGAFIAALYGMNLKNFMEESSFGFWGVTGWSFIFAGIVCGYGLTKLRKVQRVSMWGEGGRRGRNWRVSDVPESPLDVGRRDRRLRLREERSPKALEDMRLQQTVFAQQQQNVPAVPTVPAGPKK</sequence>
<dbReference type="Gene3D" id="1.20.58.340">
    <property type="entry name" value="Magnesium transport protein CorA, transmembrane region"/>
    <property type="match status" value="1"/>
</dbReference>
<dbReference type="CDD" id="cd12823">
    <property type="entry name" value="Mrs2_Mfm1p-like"/>
    <property type="match status" value="1"/>
</dbReference>
<dbReference type="Gene3D" id="2.40.128.330">
    <property type="match status" value="1"/>
</dbReference>
<evidence type="ECO:0000256" key="1">
    <source>
        <dbReference type="ARBA" id="ARBA00004141"/>
    </source>
</evidence>
<keyword evidence="10" id="KW-0999">Mitochondrion inner membrane</keyword>